<comment type="similarity">
    <text evidence="2">Belongs to the krueppel C2H2-type zinc-finger protein family.</text>
</comment>
<feature type="domain" description="C2H2-type" evidence="11">
    <location>
        <begin position="484"/>
        <end position="500"/>
    </location>
</feature>
<evidence type="ECO:0000256" key="3">
    <source>
        <dbReference type="ARBA" id="ARBA00022723"/>
    </source>
</evidence>
<dbReference type="FunFam" id="3.30.160.60:FF:000176">
    <property type="entry name" value="zinc finger protein 70"/>
    <property type="match status" value="1"/>
</dbReference>
<feature type="domain" description="C2H2-type" evidence="11">
    <location>
        <begin position="456"/>
        <end position="483"/>
    </location>
</feature>
<evidence type="ECO:0000256" key="8">
    <source>
        <dbReference type="ARBA" id="ARBA00023163"/>
    </source>
</evidence>
<keyword evidence="7" id="KW-0805">Transcription regulation</keyword>
<dbReference type="GO" id="GO:0001227">
    <property type="term" value="F:DNA-binding transcription repressor activity, RNA polymerase II-specific"/>
    <property type="evidence" value="ECO:0007669"/>
    <property type="project" value="UniProtKB-ARBA"/>
</dbReference>
<dbReference type="GO" id="GO:0008270">
    <property type="term" value="F:zinc ion binding"/>
    <property type="evidence" value="ECO:0007669"/>
    <property type="project" value="UniProtKB-KW"/>
</dbReference>
<evidence type="ECO:0000256" key="4">
    <source>
        <dbReference type="ARBA" id="ARBA00022737"/>
    </source>
</evidence>
<dbReference type="FunFam" id="3.30.160.60:FF:000624">
    <property type="entry name" value="zinc finger protein 697"/>
    <property type="match status" value="1"/>
</dbReference>
<organism evidence="12">
    <name type="scientific">Castor canadensis</name>
    <name type="common">American beaver</name>
    <dbReference type="NCBI Taxonomy" id="51338"/>
    <lineage>
        <taxon>Eukaryota</taxon>
        <taxon>Metazoa</taxon>
        <taxon>Chordata</taxon>
        <taxon>Craniata</taxon>
        <taxon>Vertebrata</taxon>
        <taxon>Euteleostomi</taxon>
        <taxon>Mammalia</taxon>
        <taxon>Eutheria</taxon>
        <taxon>Euarchontoglires</taxon>
        <taxon>Glires</taxon>
        <taxon>Rodentia</taxon>
        <taxon>Castorimorpha</taxon>
        <taxon>Castoridae</taxon>
        <taxon>Castor</taxon>
    </lineage>
</organism>
<evidence type="ECO:0000256" key="10">
    <source>
        <dbReference type="PROSITE-ProRule" id="PRU00042"/>
    </source>
</evidence>
<evidence type="ECO:0000313" key="12">
    <source>
        <dbReference type="Ensembl" id="ENSCCNP00000005173.1"/>
    </source>
</evidence>
<evidence type="ECO:0000256" key="5">
    <source>
        <dbReference type="ARBA" id="ARBA00022771"/>
    </source>
</evidence>
<dbReference type="FunFam" id="3.30.160.60:FF:001498">
    <property type="entry name" value="Zinc finger protein 404"/>
    <property type="match status" value="1"/>
</dbReference>
<dbReference type="InterPro" id="IPR036236">
    <property type="entry name" value="Znf_C2H2_sf"/>
</dbReference>
<dbReference type="Ensembl" id="ENSCCNT00000006822.1">
    <property type="protein sequence ID" value="ENSCCNP00000005173.1"/>
    <property type="gene ID" value="ENSCCNG00000005541.1"/>
</dbReference>
<dbReference type="InterPro" id="IPR050331">
    <property type="entry name" value="Zinc_finger"/>
</dbReference>
<dbReference type="PROSITE" id="PS50157">
    <property type="entry name" value="ZINC_FINGER_C2H2_2"/>
    <property type="match status" value="10"/>
</dbReference>
<name>A0A8C0W3X6_CASCN</name>
<evidence type="ECO:0000256" key="1">
    <source>
        <dbReference type="ARBA" id="ARBA00004123"/>
    </source>
</evidence>
<sequence length="511" mass="58981">MSIGCHPFRTSAVSQRELREEAWMIKAPLHSTCPGISTEVSRSGDSVVNCQGIVVTKLENQELLPWEITKQVHSPDTFVSDCQNSEGSRDHFLTREDITKDKELLRKIHPMGSDSMKFYCHLGSKLSEQTSLLQDELIDQSSHKEEYTCVCGKCPTIYFWKSQFVTCSHQKNQAKVKWNNCEYFLKKSPHFERNRKIYMVDMQCKHVQGADDLSLNLNLHNDHRKSVKEKSFKCNGCGKDFSCRSKLNRHMMIHTGKKPYECDECGKKFSDYTNLRVHQRIHTGEKPYKCGKCGKDFTRSSDLGTHQKVHTGERPYKCDVCGKGFIASTKLLIHLRVHTGERPYTCQQCGKSFRRSSDLSTHQRVHSGERPFKCSFCGKSFRRSSKLYIHQRIHTGEKPYKCEQCGKDFSRSSKLHIHQRVHTGERPYKCEECGKGFTLSTNLYAHQRIHTGERPYKCEECGKAFSQSTNLRVHQRVHTGEKPYKCEECGKSFSLSTNLRDADFQYGNSNY</sequence>
<dbReference type="FunFam" id="3.30.160.60:FF:000295">
    <property type="entry name" value="zinc finger protein 19"/>
    <property type="match status" value="2"/>
</dbReference>
<keyword evidence="9" id="KW-0539">Nucleus</keyword>
<keyword evidence="5 10" id="KW-0863">Zinc-finger</keyword>
<dbReference type="SMART" id="SM00355">
    <property type="entry name" value="ZnF_C2H2"/>
    <property type="match status" value="9"/>
</dbReference>
<dbReference type="GO" id="GO:0005654">
    <property type="term" value="C:nucleoplasm"/>
    <property type="evidence" value="ECO:0007669"/>
    <property type="project" value="UniProtKB-ARBA"/>
</dbReference>
<dbReference type="SUPFAM" id="SSF57667">
    <property type="entry name" value="beta-beta-alpha zinc fingers"/>
    <property type="match status" value="5"/>
</dbReference>
<dbReference type="AlphaFoldDB" id="A0A8C0W3X6"/>
<keyword evidence="8" id="KW-0804">Transcription</keyword>
<feature type="domain" description="C2H2-type" evidence="11">
    <location>
        <begin position="316"/>
        <end position="343"/>
    </location>
</feature>
<dbReference type="FunFam" id="3.30.160.60:FF:000102">
    <property type="entry name" value="zinc finger protein 850 isoform X1"/>
    <property type="match status" value="1"/>
</dbReference>
<dbReference type="Pfam" id="PF00096">
    <property type="entry name" value="zf-C2H2"/>
    <property type="match status" value="10"/>
</dbReference>
<feature type="domain" description="C2H2-type" evidence="11">
    <location>
        <begin position="400"/>
        <end position="427"/>
    </location>
</feature>
<dbReference type="InterPro" id="IPR013087">
    <property type="entry name" value="Znf_C2H2_type"/>
</dbReference>
<dbReference type="PANTHER" id="PTHR16515">
    <property type="entry name" value="PR DOMAIN ZINC FINGER PROTEIN"/>
    <property type="match status" value="1"/>
</dbReference>
<protein>
    <recommendedName>
        <fullName evidence="11">C2H2-type domain-containing protein</fullName>
    </recommendedName>
</protein>
<feature type="domain" description="C2H2-type" evidence="11">
    <location>
        <begin position="344"/>
        <end position="371"/>
    </location>
</feature>
<dbReference type="FunFam" id="3.30.160.60:FF:000269">
    <property type="entry name" value="Zinc finger protein 287"/>
    <property type="match status" value="1"/>
</dbReference>
<evidence type="ECO:0000256" key="2">
    <source>
        <dbReference type="ARBA" id="ARBA00006991"/>
    </source>
</evidence>
<proteinExistence type="inferred from homology"/>
<accession>A0A8C0W3X6</accession>
<dbReference type="GO" id="GO:0043565">
    <property type="term" value="F:sequence-specific DNA binding"/>
    <property type="evidence" value="ECO:0007669"/>
    <property type="project" value="UniProtKB-ARBA"/>
</dbReference>
<keyword evidence="6" id="KW-0862">Zinc</keyword>
<feature type="domain" description="C2H2-type" evidence="11">
    <location>
        <begin position="372"/>
        <end position="399"/>
    </location>
</feature>
<dbReference type="PANTHER" id="PTHR16515:SF66">
    <property type="entry name" value="C2H2-TYPE DOMAIN-CONTAINING PROTEIN"/>
    <property type="match status" value="1"/>
</dbReference>
<dbReference type="Gene3D" id="3.30.160.60">
    <property type="entry name" value="Classic Zinc Finger"/>
    <property type="match status" value="10"/>
</dbReference>
<feature type="domain" description="C2H2-type" evidence="11">
    <location>
        <begin position="232"/>
        <end position="259"/>
    </location>
</feature>
<feature type="domain" description="C2H2-type" evidence="11">
    <location>
        <begin position="428"/>
        <end position="455"/>
    </location>
</feature>
<dbReference type="FunFam" id="3.30.160.60:FF:000023">
    <property type="entry name" value="zinc finger protein 37 homolog"/>
    <property type="match status" value="1"/>
</dbReference>
<evidence type="ECO:0000256" key="7">
    <source>
        <dbReference type="ARBA" id="ARBA00023015"/>
    </source>
</evidence>
<dbReference type="FunFam" id="3.30.160.60:FF:000726">
    <property type="entry name" value="Zinc finger protein 214"/>
    <property type="match status" value="1"/>
</dbReference>
<evidence type="ECO:0000256" key="9">
    <source>
        <dbReference type="ARBA" id="ARBA00023242"/>
    </source>
</evidence>
<keyword evidence="4" id="KW-0677">Repeat</keyword>
<feature type="domain" description="C2H2-type" evidence="11">
    <location>
        <begin position="288"/>
        <end position="315"/>
    </location>
</feature>
<feature type="domain" description="C2H2-type" evidence="11">
    <location>
        <begin position="260"/>
        <end position="287"/>
    </location>
</feature>
<comment type="subcellular location">
    <subcellularLocation>
        <location evidence="1">Nucleus</location>
    </subcellularLocation>
</comment>
<dbReference type="FunFam" id="3.30.160.60:FF:002063">
    <property type="entry name" value="RB associated KRAB zinc finger"/>
    <property type="match status" value="1"/>
</dbReference>
<evidence type="ECO:0000256" key="6">
    <source>
        <dbReference type="ARBA" id="ARBA00022833"/>
    </source>
</evidence>
<keyword evidence="3" id="KW-0479">Metal-binding</keyword>
<dbReference type="PROSITE" id="PS00028">
    <property type="entry name" value="ZINC_FINGER_C2H2_1"/>
    <property type="match status" value="9"/>
</dbReference>
<evidence type="ECO:0000259" key="11">
    <source>
        <dbReference type="PROSITE" id="PS50157"/>
    </source>
</evidence>
<reference evidence="12" key="1">
    <citation type="submission" date="2023-09" db="UniProtKB">
        <authorList>
            <consortium name="Ensembl"/>
        </authorList>
    </citation>
    <scope>IDENTIFICATION</scope>
</reference>